<dbReference type="Pfam" id="PF14129">
    <property type="entry name" value="DUF4296"/>
    <property type="match status" value="1"/>
</dbReference>
<dbReference type="KEGG" id="smiz:4412673_02801"/>
<evidence type="ECO:0000313" key="4">
    <source>
        <dbReference type="Proteomes" id="UP000215355"/>
    </source>
</evidence>
<feature type="region of interest" description="Disordered" evidence="1">
    <location>
        <begin position="184"/>
        <end position="241"/>
    </location>
</feature>
<feature type="domain" description="DUF4296" evidence="2">
    <location>
        <begin position="23"/>
        <end position="105"/>
    </location>
</feature>
<feature type="compositionally biased region" description="Low complexity" evidence="1">
    <location>
        <begin position="189"/>
        <end position="200"/>
    </location>
</feature>
<gene>
    <name evidence="3" type="ORF">SAMEA4412673_02801</name>
</gene>
<feature type="compositionally biased region" description="Basic and acidic residues" evidence="1">
    <location>
        <begin position="223"/>
        <end position="241"/>
    </location>
</feature>
<feature type="compositionally biased region" description="Basic and acidic residues" evidence="1">
    <location>
        <begin position="203"/>
        <end position="214"/>
    </location>
</feature>
<organism evidence="3 4">
    <name type="scientific">Sphingobacterium mizutaii</name>
    <dbReference type="NCBI Taxonomy" id="1010"/>
    <lineage>
        <taxon>Bacteria</taxon>
        <taxon>Pseudomonadati</taxon>
        <taxon>Bacteroidota</taxon>
        <taxon>Sphingobacteriia</taxon>
        <taxon>Sphingobacteriales</taxon>
        <taxon>Sphingobacteriaceae</taxon>
        <taxon>Sphingobacterium</taxon>
    </lineage>
</organism>
<dbReference type="Proteomes" id="UP000215355">
    <property type="component" value="Chromosome 1"/>
</dbReference>
<dbReference type="InterPro" id="IPR025381">
    <property type="entry name" value="DUF4296"/>
</dbReference>
<sequence length="241" mass="27931">MHRLILSLLPLFFIVIACKKQVPEGILPQEDMVELMTEVHILDGYISNIPVDSAKKVIDPLYEQLFAKFGIDSTAFNKNVNYYFGNPALTMKTYDQVVKTLEKRERSYYSQDSLKNLIMQDSMSRVTRMQVKLQTLNNMILNAKADSAELSIADRTRRFYEPVGLMRFWERNIFEKKAPLGTEVPDISTLPVPENTTPETTPEEQKPTELKPQENVDTIPFRPRNERLKPVTRPRERPIVQ</sequence>
<evidence type="ECO:0000313" key="3">
    <source>
        <dbReference type="EMBL" id="SNV53149.1"/>
    </source>
</evidence>
<evidence type="ECO:0000256" key="1">
    <source>
        <dbReference type="SAM" id="MobiDB-lite"/>
    </source>
</evidence>
<dbReference type="EMBL" id="LT906468">
    <property type="protein sequence ID" value="SNV53149.1"/>
    <property type="molecule type" value="Genomic_DNA"/>
</dbReference>
<accession>A0AAJ4XD82</accession>
<dbReference type="RefSeq" id="WP_093097964.1">
    <property type="nucleotide sequence ID" value="NZ_CP158798.1"/>
</dbReference>
<dbReference type="AlphaFoldDB" id="A0AAJ4XD82"/>
<dbReference type="PROSITE" id="PS51257">
    <property type="entry name" value="PROKAR_LIPOPROTEIN"/>
    <property type="match status" value="1"/>
</dbReference>
<evidence type="ECO:0000259" key="2">
    <source>
        <dbReference type="Pfam" id="PF14129"/>
    </source>
</evidence>
<name>A0AAJ4XD82_9SPHI</name>
<reference evidence="3 4" key="1">
    <citation type="submission" date="2017-06" db="EMBL/GenBank/DDBJ databases">
        <authorList>
            <consortium name="Pathogen Informatics"/>
        </authorList>
    </citation>
    <scope>NUCLEOTIDE SEQUENCE [LARGE SCALE GENOMIC DNA]</scope>
    <source>
        <strain evidence="3 4">NCTC12149</strain>
    </source>
</reference>
<proteinExistence type="predicted"/>
<protein>
    <recommendedName>
        <fullName evidence="2">DUF4296 domain-containing protein</fullName>
    </recommendedName>
</protein>